<feature type="coiled-coil region" evidence="7">
    <location>
        <begin position="105"/>
        <end position="156"/>
    </location>
</feature>
<dbReference type="Pfam" id="PF25967">
    <property type="entry name" value="RND-MFP_C"/>
    <property type="match status" value="1"/>
</dbReference>
<dbReference type="Gene3D" id="2.40.30.170">
    <property type="match status" value="1"/>
</dbReference>
<keyword evidence="7" id="KW-0175">Coiled coil</keyword>
<dbReference type="PANTHER" id="PTHR30469">
    <property type="entry name" value="MULTIDRUG RESISTANCE PROTEIN MDTA"/>
    <property type="match status" value="1"/>
</dbReference>
<keyword evidence="14" id="KW-1185">Reference proteome</keyword>
<dbReference type="Gene3D" id="1.10.287.470">
    <property type="entry name" value="Helix hairpin bin"/>
    <property type="match status" value="1"/>
</dbReference>
<evidence type="ECO:0000313" key="14">
    <source>
        <dbReference type="Proteomes" id="UP001626536"/>
    </source>
</evidence>
<sequence length="383" mass="41012">MRKSHLAFLLILAVGSATGLWFGARSSPVEGPARVVPVPVGASAAARRDVPVYLLGLGNVQAYNSVTVRAQIDGQITEVAFKEGQDVNVGDVLVKIDRRSYQATLDQAVAKRAQDQAQLDNARRDLKRYNELIQSNSIARQQFDTTQAQVEQLQAAVKGDDASIEYAQVNLGYATIRSPIKGRVGIRKIDGGNVVHVNDPNGIVTITETRPISVLFTLPEDALQDIVKAMAAGPLPVAALSRDGKQQFDVGELTLIDNAVDQTTGTIQLKATLPNAAGLLWPGQFVTTRLHLSTRRGVLTVPFSAIQNGPEGSFAFIIKSDSAVEIRKLKLGLVNDETAVVEAGLEEGDLVVTSGQYRLQPGSKVHVEGSPPATPVVASRRDD</sequence>
<dbReference type="PANTHER" id="PTHR30469:SF36">
    <property type="entry name" value="BLL3903 PROTEIN"/>
    <property type="match status" value="1"/>
</dbReference>
<evidence type="ECO:0000259" key="11">
    <source>
        <dbReference type="Pfam" id="PF25944"/>
    </source>
</evidence>
<evidence type="ECO:0000256" key="8">
    <source>
        <dbReference type="SAM" id="MobiDB-lite"/>
    </source>
</evidence>
<evidence type="ECO:0000313" key="13">
    <source>
        <dbReference type="EMBL" id="WOJ90865.1"/>
    </source>
</evidence>
<dbReference type="InterPro" id="IPR058624">
    <property type="entry name" value="MdtA-like_HH"/>
</dbReference>
<dbReference type="Pfam" id="PF25917">
    <property type="entry name" value="BSH_RND"/>
    <property type="match status" value="1"/>
</dbReference>
<dbReference type="InterPro" id="IPR058627">
    <property type="entry name" value="MdtA-like_C"/>
</dbReference>
<feature type="region of interest" description="Disordered" evidence="8">
    <location>
        <begin position="362"/>
        <end position="383"/>
    </location>
</feature>
<feature type="domain" description="Multidrug resistance protein MdtA-like barrel-sandwich hybrid" evidence="10">
    <location>
        <begin position="64"/>
        <end position="207"/>
    </location>
</feature>
<comment type="similarity">
    <text evidence="2">Belongs to the membrane fusion protein (MFP) (TC 8.A.1) family.</text>
</comment>
<evidence type="ECO:0000259" key="10">
    <source>
        <dbReference type="Pfam" id="PF25917"/>
    </source>
</evidence>
<dbReference type="InterPro" id="IPR058625">
    <property type="entry name" value="MdtA-like_BSH"/>
</dbReference>
<name>A0ABZ0HVD6_9HYPH</name>
<feature type="domain" description="Multidrug resistance protein MdtA-like beta-barrel" evidence="11">
    <location>
        <begin position="211"/>
        <end position="292"/>
    </location>
</feature>
<evidence type="ECO:0000256" key="1">
    <source>
        <dbReference type="ARBA" id="ARBA00004236"/>
    </source>
</evidence>
<protein>
    <submittedName>
        <fullName evidence="13">Efflux RND transporter periplasmic adaptor subunit</fullName>
    </submittedName>
</protein>
<feature type="domain" description="Multidrug resistance protein MdtA-like C-terminal permuted SH3" evidence="12">
    <location>
        <begin position="298"/>
        <end position="355"/>
    </location>
</feature>
<dbReference type="SUPFAM" id="SSF111369">
    <property type="entry name" value="HlyD-like secretion proteins"/>
    <property type="match status" value="1"/>
</dbReference>
<dbReference type="NCBIfam" id="TIGR01730">
    <property type="entry name" value="RND_mfp"/>
    <property type="match status" value="1"/>
</dbReference>
<comment type="subcellular location">
    <subcellularLocation>
        <location evidence="1">Cell membrane</location>
    </subcellularLocation>
</comment>
<keyword evidence="5" id="KW-0997">Cell inner membrane</keyword>
<feature type="domain" description="Multidrug resistance protein MdtA-like alpha-helical hairpin" evidence="9">
    <location>
        <begin position="104"/>
        <end position="174"/>
    </location>
</feature>
<keyword evidence="4" id="KW-1003">Cell membrane</keyword>
<evidence type="ECO:0000259" key="12">
    <source>
        <dbReference type="Pfam" id="PF25967"/>
    </source>
</evidence>
<dbReference type="Pfam" id="PF25944">
    <property type="entry name" value="Beta-barrel_RND"/>
    <property type="match status" value="1"/>
</dbReference>
<evidence type="ECO:0000256" key="4">
    <source>
        <dbReference type="ARBA" id="ARBA00022475"/>
    </source>
</evidence>
<dbReference type="InterPro" id="IPR058626">
    <property type="entry name" value="MdtA-like_b-barrel"/>
</dbReference>
<evidence type="ECO:0000256" key="3">
    <source>
        <dbReference type="ARBA" id="ARBA00022448"/>
    </source>
</evidence>
<evidence type="ECO:0000256" key="5">
    <source>
        <dbReference type="ARBA" id="ARBA00022519"/>
    </source>
</evidence>
<reference evidence="13 14" key="1">
    <citation type="submission" date="2023-10" db="EMBL/GenBank/DDBJ databases">
        <title>Novel methanotroph of the genus Methylocapsa from a subarctic wetland.</title>
        <authorList>
            <person name="Belova S.E."/>
            <person name="Oshkin I.Y."/>
            <person name="Miroshnikov K."/>
            <person name="Dedysh S.N."/>
        </authorList>
    </citation>
    <scope>NUCLEOTIDE SEQUENCE [LARGE SCALE GENOMIC DNA]</scope>
    <source>
        <strain evidence="13 14">RX1</strain>
    </source>
</reference>
<accession>A0ABZ0HVD6</accession>
<dbReference type="Gene3D" id="2.40.420.20">
    <property type="match status" value="1"/>
</dbReference>
<dbReference type="Gene3D" id="2.40.50.100">
    <property type="match status" value="1"/>
</dbReference>
<evidence type="ECO:0000256" key="6">
    <source>
        <dbReference type="ARBA" id="ARBA00023136"/>
    </source>
</evidence>
<evidence type="ECO:0000259" key="9">
    <source>
        <dbReference type="Pfam" id="PF25876"/>
    </source>
</evidence>
<keyword evidence="3" id="KW-0813">Transport</keyword>
<dbReference type="Pfam" id="PF25876">
    <property type="entry name" value="HH_MFP_RND"/>
    <property type="match status" value="1"/>
</dbReference>
<organism evidence="13 14">
    <name type="scientific">Methylocapsa polymorpha</name>
    <dbReference type="NCBI Taxonomy" id="3080828"/>
    <lineage>
        <taxon>Bacteria</taxon>
        <taxon>Pseudomonadati</taxon>
        <taxon>Pseudomonadota</taxon>
        <taxon>Alphaproteobacteria</taxon>
        <taxon>Hyphomicrobiales</taxon>
        <taxon>Beijerinckiaceae</taxon>
        <taxon>Methylocapsa</taxon>
    </lineage>
</organism>
<keyword evidence="6" id="KW-0472">Membrane</keyword>
<dbReference type="InterPro" id="IPR006143">
    <property type="entry name" value="RND_pump_MFP"/>
</dbReference>
<evidence type="ECO:0000256" key="7">
    <source>
        <dbReference type="SAM" id="Coils"/>
    </source>
</evidence>
<gene>
    <name evidence="13" type="ORF">RZS28_06165</name>
</gene>
<dbReference type="RefSeq" id="WP_407340452.1">
    <property type="nucleotide sequence ID" value="NZ_CP136862.1"/>
</dbReference>
<proteinExistence type="inferred from homology"/>
<dbReference type="Proteomes" id="UP001626536">
    <property type="component" value="Chromosome"/>
</dbReference>
<evidence type="ECO:0000256" key="2">
    <source>
        <dbReference type="ARBA" id="ARBA00009477"/>
    </source>
</evidence>
<dbReference type="EMBL" id="CP136862">
    <property type="protein sequence ID" value="WOJ90865.1"/>
    <property type="molecule type" value="Genomic_DNA"/>
</dbReference>